<comment type="similarity">
    <text evidence="1 4">Belongs to the antibiotic N-acetyltransferase family.</text>
</comment>
<feature type="region of interest" description="Disordered" evidence="5">
    <location>
        <begin position="1"/>
        <end position="27"/>
    </location>
</feature>
<dbReference type="InterPro" id="IPR003679">
    <property type="entry name" value="Amioglycoside_AcTrfase"/>
</dbReference>
<gene>
    <name evidence="6" type="ORF">LZ495_05655</name>
</gene>
<sequence length="296" mass="31986">MNSQDEDARLAVWSRPSADVPGPPRTEPWTVPELVGALRDIGVRPGDVLLVHGALRSVGRLARGARDVLDALLEAVGPAGTLVMPAFTEENSDTSWAFQRATTGFSASEKEAFKRAMPAFDPVWTPASPTMGGLAELLRRTPGAVRSSHPQSSFVAIGLLAETILRHHNPASHFGEHSPLARLYALPDTKVLMLGTAFSTFTAFHLAEYLQPTLAARTYRCVIPDGLGRAMWFTYEDVTLDLRDFERIGLEMLDHVATGHGFVGSADTRLVPLIPAVGFGADWMARHRVDGVAAVA</sequence>
<dbReference type="Pfam" id="PF02522">
    <property type="entry name" value="Antibiotic_NAT"/>
    <property type="match status" value="1"/>
</dbReference>
<accession>A0AA41PVY8</accession>
<evidence type="ECO:0000313" key="6">
    <source>
        <dbReference type="EMBL" id="MCF2526706.1"/>
    </source>
</evidence>
<evidence type="ECO:0000256" key="2">
    <source>
        <dbReference type="ARBA" id="ARBA00022679"/>
    </source>
</evidence>
<evidence type="ECO:0000256" key="3">
    <source>
        <dbReference type="ARBA" id="ARBA00023315"/>
    </source>
</evidence>
<organism evidence="6 7">
    <name type="scientific">Yinghuangia soli</name>
    <dbReference type="NCBI Taxonomy" id="2908204"/>
    <lineage>
        <taxon>Bacteria</taxon>
        <taxon>Bacillati</taxon>
        <taxon>Actinomycetota</taxon>
        <taxon>Actinomycetes</taxon>
        <taxon>Kitasatosporales</taxon>
        <taxon>Streptomycetaceae</taxon>
        <taxon>Yinghuangia</taxon>
    </lineage>
</organism>
<dbReference type="GO" id="GO:0046677">
    <property type="term" value="P:response to antibiotic"/>
    <property type="evidence" value="ECO:0007669"/>
    <property type="project" value="UniProtKB-KW"/>
</dbReference>
<comment type="catalytic activity">
    <reaction evidence="4">
        <text>a 2-deoxystreptamine antibiotic + acetyl-CoA = an N(3)-acetyl-2-deoxystreptamine antibiotic + CoA + H(+)</text>
        <dbReference type="Rhea" id="RHEA:12665"/>
        <dbReference type="ChEBI" id="CHEBI:15378"/>
        <dbReference type="ChEBI" id="CHEBI:57287"/>
        <dbReference type="ChEBI" id="CHEBI:57288"/>
        <dbReference type="ChEBI" id="CHEBI:57921"/>
        <dbReference type="ChEBI" id="CHEBI:77452"/>
        <dbReference type="EC" id="2.3.1.81"/>
    </reaction>
</comment>
<protein>
    <recommendedName>
        <fullName evidence="4">Aminoglycoside N(3)-acetyltransferase</fullName>
        <ecNumber evidence="4">2.3.1.-</ecNumber>
    </recommendedName>
</protein>
<evidence type="ECO:0000256" key="4">
    <source>
        <dbReference type="RuleBase" id="RU365031"/>
    </source>
</evidence>
<keyword evidence="3 4" id="KW-0012">Acyltransferase</keyword>
<keyword evidence="4" id="KW-0046">Antibiotic resistance</keyword>
<name>A0AA41PVY8_9ACTN</name>
<keyword evidence="2 4" id="KW-0808">Transferase</keyword>
<dbReference type="SUPFAM" id="SSF110710">
    <property type="entry name" value="TTHA0583/YokD-like"/>
    <property type="match status" value="1"/>
</dbReference>
<keyword evidence="7" id="KW-1185">Reference proteome</keyword>
<evidence type="ECO:0000313" key="7">
    <source>
        <dbReference type="Proteomes" id="UP001165378"/>
    </source>
</evidence>
<dbReference type="InterPro" id="IPR028345">
    <property type="entry name" value="Antibiotic_NAT-like"/>
</dbReference>
<evidence type="ECO:0000256" key="5">
    <source>
        <dbReference type="SAM" id="MobiDB-lite"/>
    </source>
</evidence>
<dbReference type="AlphaFoldDB" id="A0AA41PVY8"/>
<dbReference type="EMBL" id="JAKFHA010000002">
    <property type="protein sequence ID" value="MCF2526706.1"/>
    <property type="molecule type" value="Genomic_DNA"/>
</dbReference>
<dbReference type="PANTHER" id="PTHR11104">
    <property type="entry name" value="AMINOGLYCOSIDE N3-ACETYLTRANSFERASE"/>
    <property type="match status" value="1"/>
</dbReference>
<dbReference type="EC" id="2.3.1.-" evidence="4"/>
<evidence type="ECO:0000256" key="1">
    <source>
        <dbReference type="ARBA" id="ARBA00006383"/>
    </source>
</evidence>
<dbReference type="Proteomes" id="UP001165378">
    <property type="component" value="Unassembled WGS sequence"/>
</dbReference>
<dbReference type="GO" id="GO:0046353">
    <property type="term" value="F:aminoglycoside 3-N-acetyltransferase activity"/>
    <property type="evidence" value="ECO:0007669"/>
    <property type="project" value="UniProtKB-EC"/>
</dbReference>
<proteinExistence type="inferred from homology"/>
<dbReference type="RefSeq" id="WP_235050844.1">
    <property type="nucleotide sequence ID" value="NZ_JAKFHA010000002.1"/>
</dbReference>
<comment type="caution">
    <text evidence="6">The sequence shown here is derived from an EMBL/GenBank/DDBJ whole genome shotgun (WGS) entry which is preliminary data.</text>
</comment>
<dbReference type="PANTHER" id="PTHR11104:SF0">
    <property type="entry name" value="SPBETA PROPHAGE-DERIVED AMINOGLYCOSIDE N(3')-ACETYLTRANSFERASE-LIKE PROTEIN YOKD"/>
    <property type="match status" value="1"/>
</dbReference>
<reference evidence="6" key="1">
    <citation type="submission" date="2022-01" db="EMBL/GenBank/DDBJ databases">
        <title>Genome-Based Taxonomic Classification of the Phylum Actinobacteria.</title>
        <authorList>
            <person name="Gao Y."/>
        </authorList>
    </citation>
    <scope>NUCLEOTIDE SEQUENCE</scope>
    <source>
        <strain evidence="6">KLBMP 8922</strain>
    </source>
</reference>